<organism evidence="1 2">
    <name type="scientific">Desulfovibrio intestinalis</name>
    <dbReference type="NCBI Taxonomy" id="58621"/>
    <lineage>
        <taxon>Bacteria</taxon>
        <taxon>Pseudomonadati</taxon>
        <taxon>Thermodesulfobacteriota</taxon>
        <taxon>Desulfovibrionia</taxon>
        <taxon>Desulfovibrionales</taxon>
        <taxon>Desulfovibrionaceae</taxon>
        <taxon>Desulfovibrio</taxon>
    </lineage>
</organism>
<dbReference type="Proteomes" id="UP000539075">
    <property type="component" value="Unassembled WGS sequence"/>
</dbReference>
<evidence type="ECO:0000313" key="2">
    <source>
        <dbReference type="Proteomes" id="UP000539075"/>
    </source>
</evidence>
<comment type="caution">
    <text evidence="1">The sequence shown here is derived from an EMBL/GenBank/DDBJ whole genome shotgun (WGS) entry which is preliminary data.</text>
</comment>
<proteinExistence type="predicted"/>
<reference evidence="1 2" key="1">
    <citation type="submission" date="2020-08" db="EMBL/GenBank/DDBJ databases">
        <title>Genomic Encyclopedia of Type Strains, Phase IV (KMG-IV): sequencing the most valuable type-strain genomes for metagenomic binning, comparative biology and taxonomic classification.</title>
        <authorList>
            <person name="Goeker M."/>
        </authorList>
    </citation>
    <scope>NUCLEOTIDE SEQUENCE [LARGE SCALE GENOMIC DNA]</scope>
    <source>
        <strain evidence="1 2">DSM 11275</strain>
    </source>
</reference>
<sequence>MGYAKFLLGKQICEKLNIPLLRLAELCHAGKLAAYHFDDGRQILASSQCNTRFKYPDNTIFTIIPSNANAIIAISTKAAEDFSVYVDRKVNSPVEQDIDLHSGNDSKGKYLYNVLIAMDEQRLKNIKGMRMKFDDGEYIVYCNDLRNSPFQPDVIHVYKNEKIFFELNKQECEIALEYLELTLHNNCNVLNKEYCGGIKRCITNLCIKKEQDSFGSIKYILYEYNIDIIQIVFEKNVLNRECKKFINVDKNCKYTYAHQYQYTSDYFNKEDLSYSNPLSHEEDFFIFNFDEYKKRFHFFDDEEKSRKEFFNYIEKLMFDENEIRNVLEYEIEKKFISDDPKQYMLDRCKRLQEIYINDEDNLKVIKAYMLAIEGLRWAEIDQEVWKHSKDEDNSRTFVSRKLKRFRKISEDNKIPFIAAKLWKDNKESIVKNMLEQLATFYAGE</sequence>
<dbReference type="EMBL" id="JACHGO010000001">
    <property type="protein sequence ID" value="MBB5142303.1"/>
    <property type="molecule type" value="Genomic_DNA"/>
</dbReference>
<gene>
    <name evidence="1" type="ORF">HNQ38_000366</name>
</gene>
<protein>
    <submittedName>
        <fullName evidence="1">Uncharacterized protein</fullName>
    </submittedName>
</protein>
<dbReference type="AlphaFoldDB" id="A0A7W8BZV3"/>
<accession>A0A7W8BZV3</accession>
<dbReference type="RefSeq" id="WP_183717649.1">
    <property type="nucleotide sequence ID" value="NZ_JACHGO010000001.1"/>
</dbReference>
<keyword evidence="2" id="KW-1185">Reference proteome</keyword>
<evidence type="ECO:0000313" key="1">
    <source>
        <dbReference type="EMBL" id="MBB5142303.1"/>
    </source>
</evidence>
<name>A0A7W8BZV3_9BACT</name>